<reference evidence="1" key="1">
    <citation type="submission" date="2020-11" db="EMBL/GenBank/DDBJ databases">
        <authorList>
            <person name="Tran Van P."/>
        </authorList>
    </citation>
    <scope>NUCLEOTIDE SEQUENCE</scope>
</reference>
<proteinExistence type="predicted"/>
<gene>
    <name evidence="1" type="ORF">TPSB3V08_LOCUS7657</name>
</gene>
<dbReference type="AlphaFoldDB" id="A0A7R9DAI5"/>
<dbReference type="EMBL" id="OD005105">
    <property type="protein sequence ID" value="CAD7411023.1"/>
    <property type="molecule type" value="Genomic_DNA"/>
</dbReference>
<sequence>MQLNKMERKTFIVKIEPEEDLEYNLHHVELENKSEIDRPIKPEECLEEEIHDYQQPEFILLPSIKEELPIYQESLNLSNPLENYGTSQTVYKELISRPLQTNRKISKCKEDKCPQWDRIVDRCIRHGGIRAKKISYCKEEGCSNKAKSGGKCIRHGGVKATCKHEGCSKNAKRGGKNADNSQQLVPVVLSN</sequence>
<dbReference type="PANTHER" id="PTHR31827:SF1">
    <property type="entry name" value="EMB|CAB89363.1"/>
    <property type="match status" value="1"/>
</dbReference>
<protein>
    <submittedName>
        <fullName evidence="1">Uncharacterized protein</fullName>
    </submittedName>
</protein>
<organism evidence="1">
    <name type="scientific">Timema poppense</name>
    <name type="common">Walking stick</name>
    <dbReference type="NCBI Taxonomy" id="170557"/>
    <lineage>
        <taxon>Eukaryota</taxon>
        <taxon>Metazoa</taxon>
        <taxon>Ecdysozoa</taxon>
        <taxon>Arthropoda</taxon>
        <taxon>Hexapoda</taxon>
        <taxon>Insecta</taxon>
        <taxon>Pterygota</taxon>
        <taxon>Neoptera</taxon>
        <taxon>Polyneoptera</taxon>
        <taxon>Phasmatodea</taxon>
        <taxon>Timematodea</taxon>
        <taxon>Timematoidea</taxon>
        <taxon>Timematidae</taxon>
        <taxon>Timema</taxon>
    </lineage>
</organism>
<dbReference type="PANTHER" id="PTHR31827">
    <property type="entry name" value="EMB|CAB89363.1"/>
    <property type="match status" value="1"/>
</dbReference>
<name>A0A7R9DAI5_TIMPO</name>
<evidence type="ECO:0000313" key="1">
    <source>
        <dbReference type="EMBL" id="CAD7411023.1"/>
    </source>
</evidence>
<accession>A0A7R9DAI5</accession>